<dbReference type="Pfam" id="PF00144">
    <property type="entry name" value="Beta-lactamase"/>
    <property type="match status" value="1"/>
</dbReference>
<proteinExistence type="predicted"/>
<name>A0A5C5RKF8_9ACTN</name>
<organism evidence="2 3">
    <name type="scientific">Tsukamurella sputi</name>
    <dbReference type="NCBI Taxonomy" id="2591848"/>
    <lineage>
        <taxon>Bacteria</taxon>
        <taxon>Bacillati</taxon>
        <taxon>Actinomycetota</taxon>
        <taxon>Actinomycetes</taxon>
        <taxon>Mycobacteriales</taxon>
        <taxon>Tsukamurellaceae</taxon>
        <taxon>Tsukamurella</taxon>
    </lineage>
</organism>
<dbReference type="RefSeq" id="WP_146436243.1">
    <property type="nucleotide sequence ID" value="NZ_VIGV01000005.1"/>
</dbReference>
<comment type="caution">
    <text evidence="2">The sequence shown here is derived from an EMBL/GenBank/DDBJ whole genome shotgun (WGS) entry which is preliminary data.</text>
</comment>
<dbReference type="Gene3D" id="3.40.710.10">
    <property type="entry name" value="DD-peptidase/beta-lactamase superfamily"/>
    <property type="match status" value="1"/>
</dbReference>
<gene>
    <name evidence="2" type="ORF">FK268_17095</name>
</gene>
<keyword evidence="3" id="KW-1185">Reference proteome</keyword>
<reference evidence="2 3" key="1">
    <citation type="submission" date="2019-08" db="EMBL/GenBank/DDBJ databases">
        <title>Tsukamurella conjunctivitidis sp. nov., Tsukamurella assacharolytica sp. nov. and Tsukamurella sputae sp. nov. isolated from patients with conjunctivitis, bacteraemia (lymphoma) and respiratory infection (sputum) in Hong Kong.</title>
        <authorList>
            <person name="Fok K.M.N."/>
            <person name="Fong J.Y.H."/>
        </authorList>
    </citation>
    <scope>NUCLEOTIDE SEQUENCE [LARGE SCALE GENOMIC DNA]</scope>
    <source>
        <strain evidence="2 3">HKU70</strain>
    </source>
</reference>
<dbReference type="SUPFAM" id="SSF56601">
    <property type="entry name" value="beta-lactamase/transpeptidase-like"/>
    <property type="match status" value="1"/>
</dbReference>
<feature type="domain" description="Beta-lactamase-related" evidence="1">
    <location>
        <begin position="17"/>
        <end position="368"/>
    </location>
</feature>
<dbReference type="InterPro" id="IPR012338">
    <property type="entry name" value="Beta-lactam/transpept-like"/>
</dbReference>
<dbReference type="PANTHER" id="PTHR43283">
    <property type="entry name" value="BETA-LACTAMASE-RELATED"/>
    <property type="match status" value="1"/>
</dbReference>
<evidence type="ECO:0000313" key="3">
    <source>
        <dbReference type="Proteomes" id="UP000319792"/>
    </source>
</evidence>
<accession>A0A5C5RKF8</accession>
<evidence type="ECO:0000259" key="1">
    <source>
        <dbReference type="Pfam" id="PF00144"/>
    </source>
</evidence>
<evidence type="ECO:0000313" key="2">
    <source>
        <dbReference type="EMBL" id="TWS23102.1"/>
    </source>
</evidence>
<dbReference type="AlphaFoldDB" id="A0A5C5RKF8"/>
<sequence length="388" mass="40242">MLARVRKDPTREAPVLQELITQEIAQGPLPGAVAAFDDPSGVEVAVAGERAAGVPMTRDTVFRIASIGKPILAATALVHVERGTVGLDDPVARWLPELAEPRVLRDPSGPLDDTVPAVRPVTVRHLLSFTGGLGMISDFSAPLMAALFGELKQGPADPLGTPPPDEWIATAARLPLAHQPGEGWTYNTGADILGVLLSRATGGSLGDVLADAVLSPLRMSDTAFRATGAMRSRLGDAVTATPEGLAIVDPADGAFVPPPAFESGSGGLLSTLDDLLRFGRMLRGAGESDGVRVLSPESVAAMTAVQVPPQPGNVFLDGGGWGYGGGVDVDRVHPWNVPGRYGWVGGSGTAFYFFPETDRIAVWLSQLQLAGPAEGGPIERFCTAAVAG</sequence>
<dbReference type="InterPro" id="IPR001466">
    <property type="entry name" value="Beta-lactam-related"/>
</dbReference>
<dbReference type="Proteomes" id="UP000319792">
    <property type="component" value="Unassembled WGS sequence"/>
</dbReference>
<dbReference type="EMBL" id="VIGV01000005">
    <property type="protein sequence ID" value="TWS23102.1"/>
    <property type="molecule type" value="Genomic_DNA"/>
</dbReference>
<dbReference type="PANTHER" id="PTHR43283:SF3">
    <property type="entry name" value="BETA-LACTAMASE FAMILY PROTEIN (AFU_ORTHOLOGUE AFUA_5G07500)"/>
    <property type="match status" value="1"/>
</dbReference>
<dbReference type="InterPro" id="IPR050789">
    <property type="entry name" value="Diverse_Enzym_Activities"/>
</dbReference>
<dbReference type="OrthoDB" id="4281716at2"/>
<protein>
    <submittedName>
        <fullName evidence="2">Beta-lactamase family protein</fullName>
    </submittedName>
</protein>